<protein>
    <submittedName>
        <fullName evidence="8">AIMP2</fullName>
    </submittedName>
</protein>
<evidence type="ECO:0000256" key="3">
    <source>
        <dbReference type="ARBA" id="ARBA00022490"/>
    </source>
</evidence>
<dbReference type="Gene3D" id="1.20.1050.130">
    <property type="match status" value="1"/>
</dbReference>
<evidence type="ECO:0000256" key="2">
    <source>
        <dbReference type="ARBA" id="ARBA00004514"/>
    </source>
</evidence>
<evidence type="ECO:0000256" key="1">
    <source>
        <dbReference type="ARBA" id="ARBA00004123"/>
    </source>
</evidence>
<evidence type="ECO:0000259" key="7">
    <source>
        <dbReference type="Pfam" id="PF18569"/>
    </source>
</evidence>
<feature type="domain" description="AIMP2 lysyl-tRNA synthetase binding" evidence="6">
    <location>
        <begin position="1"/>
        <end position="33"/>
    </location>
</feature>
<comment type="caution">
    <text evidence="8">The sequence shown here is derived from an EMBL/GenBank/DDBJ whole genome shotgun (WGS) entry which is preliminary data.</text>
</comment>
<dbReference type="Pfam" id="PF18569">
    <property type="entry name" value="Thioredoxin_16"/>
    <property type="match status" value="1"/>
</dbReference>
<dbReference type="GO" id="GO:0017101">
    <property type="term" value="C:aminoacyl-tRNA synthetase multienzyme complex"/>
    <property type="evidence" value="ECO:0007669"/>
    <property type="project" value="InterPro"/>
</dbReference>
<feature type="domain" description="AIMP2 thioredoxin-like" evidence="7">
    <location>
        <begin position="92"/>
        <end position="181"/>
    </location>
</feature>
<comment type="subcellular location">
    <subcellularLocation>
        <location evidence="2">Cytoplasm</location>
        <location evidence="2">Cytosol</location>
    </subcellularLocation>
    <subcellularLocation>
        <location evidence="1">Nucleus</location>
    </subcellularLocation>
</comment>
<dbReference type="GO" id="GO:0006412">
    <property type="term" value="P:translation"/>
    <property type="evidence" value="ECO:0007669"/>
    <property type="project" value="UniProtKB-KW"/>
</dbReference>
<dbReference type="Pfam" id="PF16780">
    <property type="entry name" value="AIMP2_LysRS_bd"/>
    <property type="match status" value="1"/>
</dbReference>
<evidence type="ECO:0000256" key="4">
    <source>
        <dbReference type="ARBA" id="ARBA00022917"/>
    </source>
</evidence>
<dbReference type="InterPro" id="IPR041503">
    <property type="entry name" value="AIMP2_thioredoxin"/>
</dbReference>
<dbReference type="PANTHER" id="PTHR13438:SF2">
    <property type="entry name" value="AMINOACYL TRNA SYNTHASE COMPLEX-INTERACTING MULTIFUNCTIONAL PROTEIN 2"/>
    <property type="match status" value="1"/>
</dbReference>
<keyword evidence="5" id="KW-0539">Nucleus</keyword>
<keyword evidence="4" id="KW-0648">Protein biosynthesis</keyword>
<keyword evidence="3" id="KW-0963">Cytoplasm</keyword>
<dbReference type="InterPro" id="IPR036282">
    <property type="entry name" value="Glutathione-S-Trfase_C_sf"/>
</dbReference>
<dbReference type="OrthoDB" id="2309723at2759"/>
<name>A0A7J7KSW3_BUGNE</name>
<dbReference type="InterPro" id="IPR042360">
    <property type="entry name" value="AIMP2"/>
</dbReference>
<accession>A0A7J7KSW3</accession>
<gene>
    <name evidence="8" type="ORF">EB796_000523</name>
</gene>
<evidence type="ECO:0000313" key="8">
    <source>
        <dbReference type="EMBL" id="KAF6041185.1"/>
    </source>
</evidence>
<dbReference type="AlphaFoldDB" id="A0A7J7KSW3"/>
<dbReference type="SUPFAM" id="SSF47616">
    <property type="entry name" value="GST C-terminal domain-like"/>
    <property type="match status" value="1"/>
</dbReference>
<dbReference type="GO" id="GO:0005634">
    <property type="term" value="C:nucleus"/>
    <property type="evidence" value="ECO:0007669"/>
    <property type="project" value="UniProtKB-SubCell"/>
</dbReference>
<proteinExistence type="predicted"/>
<organism evidence="8 9">
    <name type="scientific">Bugula neritina</name>
    <name type="common">Brown bryozoan</name>
    <name type="synonym">Sertularia neritina</name>
    <dbReference type="NCBI Taxonomy" id="10212"/>
    <lineage>
        <taxon>Eukaryota</taxon>
        <taxon>Metazoa</taxon>
        <taxon>Spiralia</taxon>
        <taxon>Lophotrochozoa</taxon>
        <taxon>Bryozoa</taxon>
        <taxon>Gymnolaemata</taxon>
        <taxon>Cheilostomatida</taxon>
        <taxon>Flustrina</taxon>
        <taxon>Buguloidea</taxon>
        <taxon>Bugulidae</taxon>
        <taxon>Bugula</taxon>
    </lineage>
</organism>
<evidence type="ECO:0000256" key="5">
    <source>
        <dbReference type="ARBA" id="ARBA00023242"/>
    </source>
</evidence>
<dbReference type="PANTHER" id="PTHR13438">
    <property type="entry name" value="AMINOACYL TRNA SYNTHASE COMPLEX-INTERACTING MULTIFUNCTIONAL PROTEIN"/>
    <property type="match status" value="1"/>
</dbReference>
<sequence>MYHMKPVMSATVEQLPTCMYKMKNIYSEWSDSAPATKDDLLISAESLLQRQNAVISKLEALQIKINSALEGHQSSGNSALNLSTTKEIVLPKEIVITCNPTVPARALLQMITNIKSEKKVLCVFYTHNSAKHTPCLDLSKYGFQTDIQAVTRCDKDMVVTWIWKECDECEMMISPIQQIKIVNEANICRYLLRVLGSYPNDAAAASIMDQWLDTATDLVKARNSEKTSTVEKISNYLSKSSFISGNNVGVEDLVLHSAFMRTVSAEQSIKDKVLRQWCSAVSSHLIL</sequence>
<evidence type="ECO:0000313" key="9">
    <source>
        <dbReference type="Proteomes" id="UP000593567"/>
    </source>
</evidence>
<evidence type="ECO:0000259" key="6">
    <source>
        <dbReference type="Pfam" id="PF16780"/>
    </source>
</evidence>
<reference evidence="8" key="1">
    <citation type="submission" date="2020-06" db="EMBL/GenBank/DDBJ databases">
        <title>Draft genome of Bugula neritina, a colonial animal packing powerful symbionts and potential medicines.</title>
        <authorList>
            <person name="Rayko M."/>
        </authorList>
    </citation>
    <scope>NUCLEOTIDE SEQUENCE [LARGE SCALE GENOMIC DNA]</scope>
    <source>
        <strain evidence="8">Kwan_BN1</strain>
    </source>
</reference>
<dbReference type="InterPro" id="IPR031889">
    <property type="entry name" value="AIMP2_LysRS-bd"/>
</dbReference>
<dbReference type="GO" id="GO:0005829">
    <property type="term" value="C:cytosol"/>
    <property type="evidence" value="ECO:0007669"/>
    <property type="project" value="UniProtKB-SubCell"/>
</dbReference>
<keyword evidence="9" id="KW-1185">Reference proteome</keyword>
<dbReference type="Proteomes" id="UP000593567">
    <property type="component" value="Unassembled WGS sequence"/>
</dbReference>
<dbReference type="EMBL" id="VXIV02000069">
    <property type="protein sequence ID" value="KAF6041185.1"/>
    <property type="molecule type" value="Genomic_DNA"/>
</dbReference>